<dbReference type="InterPro" id="IPR011050">
    <property type="entry name" value="Pectin_lyase_fold/virulence"/>
</dbReference>
<dbReference type="InterPro" id="IPR012334">
    <property type="entry name" value="Pectin_lyas_fold"/>
</dbReference>
<evidence type="ECO:0000313" key="2">
    <source>
        <dbReference type="EMBL" id="MCL6219601.1"/>
    </source>
</evidence>
<dbReference type="Pfam" id="PF13004">
    <property type="entry name" value="BACON"/>
    <property type="match status" value="1"/>
</dbReference>
<dbReference type="SUPFAM" id="SSF51126">
    <property type="entry name" value="Pectin lyase-like"/>
    <property type="match status" value="1"/>
</dbReference>
<dbReference type="InterPro" id="IPR013783">
    <property type="entry name" value="Ig-like_fold"/>
</dbReference>
<dbReference type="EMBL" id="JAKHSK010000023">
    <property type="protein sequence ID" value="MCL6219601.1"/>
    <property type="molecule type" value="Genomic_DNA"/>
</dbReference>
<accession>A0A9X2CL35</accession>
<dbReference type="InterPro" id="IPR006626">
    <property type="entry name" value="PbH1"/>
</dbReference>
<dbReference type="Gene3D" id="2.60.40.10">
    <property type="entry name" value="Immunoglobulins"/>
    <property type="match status" value="1"/>
</dbReference>
<dbReference type="SMART" id="SM00710">
    <property type="entry name" value="PbH1"/>
    <property type="match status" value="7"/>
</dbReference>
<gene>
    <name evidence="2" type="ORF">L1967_15005</name>
</gene>
<dbReference type="RefSeq" id="WP_249602318.1">
    <property type="nucleotide sequence ID" value="NZ_JAKHSK010000023.1"/>
</dbReference>
<name>A0A9X2CL35_9FLAO</name>
<evidence type="ECO:0000313" key="3">
    <source>
        <dbReference type="Proteomes" id="UP001139521"/>
    </source>
</evidence>
<dbReference type="CDD" id="cd14948">
    <property type="entry name" value="BACON"/>
    <property type="match status" value="1"/>
</dbReference>
<reference evidence="2" key="1">
    <citation type="submission" date="2022-01" db="EMBL/GenBank/DDBJ databases">
        <title>Genome sequencing of Zunongwangia sp. M21534 genome.</title>
        <authorList>
            <person name="Chen Y."/>
            <person name="Dong C."/>
            <person name="Shao Z."/>
        </authorList>
    </citation>
    <scope>NUCLEOTIDE SEQUENCE</scope>
    <source>
        <strain evidence="2">MCCC M21534</strain>
    </source>
</reference>
<sequence length="1050" mass="114930">MNQLIHLGIIGTELIEVAFNNKALENPITVNSLDYFEIIAVQQNSRKIWLFVGPSGEYNGSSTLATEQDFTLIDSGILTSQAIQNALGDKPVLAGGNTDDTAKTLRDDVNIKQNVAANIANLKTVDVSKIKDGDEFSITGHSIKGDGGGGVFFWNASSTATPDDGTIIQVNGQTNGRFIRKRFGTPVIPEWFGAKGDFLENGSNDTEALLKLFKHRNIALTESKHYGVSESLIPLSDTILEGNNSFIHVHPDIENDVLENPEYSLNDKGEVIKCRDVENVTLRNFTIKKDGVDYAFDRKWEAGVITFRDADHCLVNNVTVDYDFAFGQPKFIHGIVVTGLSEYVKIDSCTFNTVGIHYAINGAKYTHIENCIIRNSCQNALTANGNSSINYIIGCRIRNNKLYNCGRMGIEDWGQVFGTLIEGNEIYGVGKNTFEDYANRAFGISAVAFDISVIKNIIEDFGEYGIEAPGHKGLIIKYNLIKGKDDATSKVGIMNNSTGTQELAKKLTILEGNTIEYCRTAINIFGSNYPNVNAVNNIILDPIVSGIVADYTSPNAKINISKNKIYFTQPNNTGDFRRGITTNSSDIGISGSNVNIDWNYIFYEESAAGGSDIDIAIRPGTPNLNIAFNFVNGNDNLTSEGREVLALFSFGSAAPKSRVVFNTFIGAVTKYQSLEDCYSFGNLSDKIENSQNQKFSFFDSPPISKPTVSGIIGKGGKSLAQALNAFGLINDNSNLKEYNTIYPSNNYTLNVAQKDQFLTIGSQASVPINIIVNDTFEINDIIEGRIALNSINFTGENITIVGATSAKVGDFFKIRIISETQAFIYVVPKQSITFGFKKGQALEGSEYGEIEMINIPDGATYSLNRNTKIPALHVKEGSTEQSFSINYESFENNDVKHYKVMRGQTAGKLTLDNSGEAIPRCQILTPNGKTNKVVQGGTVDVHFISSKLSNGTRFYYWAATGDLEDILISETSRNFNSAGGNFDIIISTLHAWSIDDDSDWIIFSKTSGVGSDRITITVEANPTPEISRVTNIEISDSFKSEQLTIQQNVG</sequence>
<dbReference type="AlphaFoldDB" id="A0A9X2CL35"/>
<feature type="domain" description="BACON" evidence="1">
    <location>
        <begin position="991"/>
        <end position="1048"/>
    </location>
</feature>
<dbReference type="Gene3D" id="2.160.20.10">
    <property type="entry name" value="Single-stranded right-handed beta-helix, Pectin lyase-like"/>
    <property type="match status" value="1"/>
</dbReference>
<dbReference type="Proteomes" id="UP001139521">
    <property type="component" value="Unassembled WGS sequence"/>
</dbReference>
<comment type="caution">
    <text evidence="2">The sequence shown here is derived from an EMBL/GenBank/DDBJ whole genome shotgun (WGS) entry which is preliminary data.</text>
</comment>
<organism evidence="2 3">
    <name type="scientific">Zunongwangia pacifica</name>
    <dbReference type="NCBI Taxonomy" id="2911062"/>
    <lineage>
        <taxon>Bacteria</taxon>
        <taxon>Pseudomonadati</taxon>
        <taxon>Bacteroidota</taxon>
        <taxon>Flavobacteriia</taxon>
        <taxon>Flavobacteriales</taxon>
        <taxon>Flavobacteriaceae</taxon>
        <taxon>Zunongwangia</taxon>
    </lineage>
</organism>
<protein>
    <submittedName>
        <fullName evidence="2">Right-handed parallel beta-helix repeat-containing protein</fullName>
    </submittedName>
</protein>
<proteinExistence type="predicted"/>
<dbReference type="InterPro" id="IPR024361">
    <property type="entry name" value="BACON"/>
</dbReference>
<keyword evidence="3" id="KW-1185">Reference proteome</keyword>
<evidence type="ECO:0000259" key="1">
    <source>
        <dbReference type="Pfam" id="PF13004"/>
    </source>
</evidence>